<dbReference type="Proteomes" id="UP000011668">
    <property type="component" value="Unassembled WGS sequence"/>
</dbReference>
<keyword evidence="2" id="KW-1185">Reference proteome</keyword>
<proteinExistence type="predicted"/>
<sequence length="58" mass="6600">MITTCIYICCVGLDIHSSMIVWPKGGCMERPPQWALHDVLIPGSVIHRNHAFLFYEKA</sequence>
<name>L8WK34_THACA</name>
<dbReference type="EMBL" id="AFRT01002866">
    <property type="protein sequence ID" value="ELU37107.1"/>
    <property type="molecule type" value="Genomic_DNA"/>
</dbReference>
<dbReference type="HOGENOM" id="CLU_2980723_0_0_1"/>
<protein>
    <submittedName>
        <fullName evidence="1">Uncharacterized protein</fullName>
    </submittedName>
</protein>
<reference evidence="1 2" key="1">
    <citation type="journal article" date="2013" name="Nat. Commun.">
        <title>The evolution and pathogenic mechanisms of the rice sheath blight pathogen.</title>
        <authorList>
            <person name="Zheng A."/>
            <person name="Lin R."/>
            <person name="Xu L."/>
            <person name="Qin P."/>
            <person name="Tang C."/>
            <person name="Ai P."/>
            <person name="Zhang D."/>
            <person name="Liu Y."/>
            <person name="Sun Z."/>
            <person name="Feng H."/>
            <person name="Wang Y."/>
            <person name="Chen Y."/>
            <person name="Liang X."/>
            <person name="Fu R."/>
            <person name="Li Q."/>
            <person name="Zhang J."/>
            <person name="Yu X."/>
            <person name="Xie Z."/>
            <person name="Ding L."/>
            <person name="Guan P."/>
            <person name="Tang J."/>
            <person name="Liang Y."/>
            <person name="Wang S."/>
            <person name="Deng Q."/>
            <person name="Li S."/>
            <person name="Zhu J."/>
            <person name="Wang L."/>
            <person name="Liu H."/>
            <person name="Li P."/>
        </authorList>
    </citation>
    <scope>NUCLEOTIDE SEQUENCE [LARGE SCALE GENOMIC DNA]</scope>
    <source>
        <strain evidence="2">AG-1 IA</strain>
    </source>
</reference>
<comment type="caution">
    <text evidence="1">The sequence shown here is derived from an EMBL/GenBank/DDBJ whole genome shotgun (WGS) entry which is preliminary data.</text>
</comment>
<organism evidence="1 2">
    <name type="scientific">Thanatephorus cucumeris (strain AG1-IA)</name>
    <name type="common">Rice sheath blight fungus</name>
    <name type="synonym">Rhizoctonia solani</name>
    <dbReference type="NCBI Taxonomy" id="983506"/>
    <lineage>
        <taxon>Eukaryota</taxon>
        <taxon>Fungi</taxon>
        <taxon>Dikarya</taxon>
        <taxon>Basidiomycota</taxon>
        <taxon>Agaricomycotina</taxon>
        <taxon>Agaricomycetes</taxon>
        <taxon>Cantharellales</taxon>
        <taxon>Ceratobasidiaceae</taxon>
        <taxon>Rhizoctonia</taxon>
        <taxon>Rhizoctonia solani AG-1</taxon>
    </lineage>
</organism>
<evidence type="ECO:0000313" key="1">
    <source>
        <dbReference type="EMBL" id="ELU37107.1"/>
    </source>
</evidence>
<evidence type="ECO:0000313" key="2">
    <source>
        <dbReference type="Proteomes" id="UP000011668"/>
    </source>
</evidence>
<accession>L8WK34</accession>
<dbReference type="AlphaFoldDB" id="L8WK34"/>
<gene>
    <name evidence="1" type="ORF">AG1IA_08861</name>
</gene>